<keyword evidence="5" id="KW-0249">Electron transport</keyword>
<dbReference type="PANTHER" id="PTHR21294">
    <property type="entry name" value="ELECTRON TRANSFER FLAVOPROTEIN BETA-SUBUNIT"/>
    <property type="match status" value="1"/>
</dbReference>
<dbReference type="RefSeq" id="WP_130512408.1">
    <property type="nucleotide sequence ID" value="NZ_SHKY01000001.1"/>
</dbReference>
<name>A0A4Q7ZS44_9ACTN</name>
<reference evidence="8 9" key="1">
    <citation type="submission" date="2019-02" db="EMBL/GenBank/DDBJ databases">
        <title>Sequencing the genomes of 1000 actinobacteria strains.</title>
        <authorList>
            <person name="Klenk H.-P."/>
        </authorList>
    </citation>
    <scope>NUCLEOTIDE SEQUENCE [LARGE SCALE GENOMIC DNA]</scope>
    <source>
        <strain evidence="8 9">DSM 45162</strain>
    </source>
</reference>
<keyword evidence="9" id="KW-1185">Reference proteome</keyword>
<evidence type="ECO:0000313" key="8">
    <source>
        <dbReference type="EMBL" id="RZU53980.1"/>
    </source>
</evidence>
<evidence type="ECO:0000256" key="5">
    <source>
        <dbReference type="ARBA" id="ARBA00022982"/>
    </source>
</evidence>
<organism evidence="8 9">
    <name type="scientific">Krasilnikovia cinnamomea</name>
    <dbReference type="NCBI Taxonomy" id="349313"/>
    <lineage>
        <taxon>Bacteria</taxon>
        <taxon>Bacillati</taxon>
        <taxon>Actinomycetota</taxon>
        <taxon>Actinomycetes</taxon>
        <taxon>Micromonosporales</taxon>
        <taxon>Micromonosporaceae</taxon>
        <taxon>Krasilnikovia</taxon>
    </lineage>
</organism>
<sequence length="256" mass="27265">MRIVVLVKHVPWTTRDMSFGADHLLDRTARRGQLDEIDEYAVDQAVRIARRRRDVQITAVTMGPAPAVEALRKALILGADEAVHVVDGRLRGSDALTTARVLTAAVRRLGFDLVLSGAASSDAGAAAVPAMVAELLGIPVLCFADLLRVREHRVEIGRDDGAGLRAYVAALPAVVSVTERCGEPRLPSLAATLDAHHKLVRTWSLADLGIAERGADGTVVRAVRAQPGGTAHLVPGDEPTVAAIRLADFLAVHQFL</sequence>
<comment type="subunit">
    <text evidence="3">Heterodimer of an alpha and a beta subunit.</text>
</comment>
<proteinExistence type="inferred from homology"/>
<dbReference type="SMART" id="SM00893">
    <property type="entry name" value="ETF"/>
    <property type="match status" value="1"/>
</dbReference>
<dbReference type="OrthoDB" id="9804960at2"/>
<evidence type="ECO:0000313" key="9">
    <source>
        <dbReference type="Proteomes" id="UP000292564"/>
    </source>
</evidence>
<dbReference type="PANTHER" id="PTHR21294:SF8">
    <property type="entry name" value="ELECTRON TRANSFER FLAVOPROTEIN SUBUNIT BETA"/>
    <property type="match status" value="1"/>
</dbReference>
<dbReference type="Proteomes" id="UP000292564">
    <property type="component" value="Unassembled WGS sequence"/>
</dbReference>
<comment type="cofactor">
    <cofactor evidence="1">
        <name>FAD</name>
        <dbReference type="ChEBI" id="CHEBI:57692"/>
    </cofactor>
</comment>
<dbReference type="GO" id="GO:0005829">
    <property type="term" value="C:cytosol"/>
    <property type="evidence" value="ECO:0007669"/>
    <property type="project" value="TreeGrafter"/>
</dbReference>
<gene>
    <name evidence="8" type="ORF">EV385_5916</name>
</gene>
<dbReference type="GO" id="GO:0009055">
    <property type="term" value="F:electron transfer activity"/>
    <property type="evidence" value="ECO:0007669"/>
    <property type="project" value="InterPro"/>
</dbReference>
<dbReference type="PIRSF" id="PIRSF000090">
    <property type="entry name" value="Beta-ETF"/>
    <property type="match status" value="1"/>
</dbReference>
<dbReference type="EMBL" id="SHKY01000001">
    <property type="protein sequence ID" value="RZU53980.1"/>
    <property type="molecule type" value="Genomic_DNA"/>
</dbReference>
<protein>
    <submittedName>
        <fullName evidence="8">Electron transfer flavoprotein beta subunit</fullName>
    </submittedName>
</protein>
<evidence type="ECO:0000256" key="1">
    <source>
        <dbReference type="ARBA" id="ARBA00001974"/>
    </source>
</evidence>
<dbReference type="Gene3D" id="3.40.50.620">
    <property type="entry name" value="HUPs"/>
    <property type="match status" value="1"/>
</dbReference>
<evidence type="ECO:0000256" key="2">
    <source>
        <dbReference type="ARBA" id="ARBA00007557"/>
    </source>
</evidence>
<comment type="caution">
    <text evidence="8">The sequence shown here is derived from an EMBL/GenBank/DDBJ whole genome shotgun (WGS) entry which is preliminary data.</text>
</comment>
<dbReference type="SUPFAM" id="SSF52402">
    <property type="entry name" value="Adenine nucleotide alpha hydrolases-like"/>
    <property type="match status" value="1"/>
</dbReference>
<dbReference type="InterPro" id="IPR014730">
    <property type="entry name" value="ETF_a/b_N"/>
</dbReference>
<accession>A0A4Q7ZS44</accession>
<dbReference type="InterPro" id="IPR014729">
    <property type="entry name" value="Rossmann-like_a/b/a_fold"/>
</dbReference>
<evidence type="ECO:0000256" key="4">
    <source>
        <dbReference type="ARBA" id="ARBA00022448"/>
    </source>
</evidence>
<evidence type="ECO:0000256" key="3">
    <source>
        <dbReference type="ARBA" id="ARBA00011355"/>
    </source>
</evidence>
<feature type="domain" description="Electron transfer flavoprotein alpha/beta-subunit N-terminal" evidence="7">
    <location>
        <begin position="22"/>
        <end position="212"/>
    </location>
</feature>
<dbReference type="Pfam" id="PF01012">
    <property type="entry name" value="ETF"/>
    <property type="match status" value="1"/>
</dbReference>
<comment type="similarity">
    <text evidence="2">Belongs to the ETF beta-subunit/FixA family.</text>
</comment>
<dbReference type="AlphaFoldDB" id="A0A4Q7ZS44"/>
<keyword evidence="4" id="KW-0813">Transport</keyword>
<dbReference type="InterPro" id="IPR012255">
    <property type="entry name" value="ETF_b"/>
</dbReference>
<evidence type="ECO:0000256" key="6">
    <source>
        <dbReference type="ARBA" id="ARBA00025649"/>
    </source>
</evidence>
<evidence type="ECO:0000259" key="7">
    <source>
        <dbReference type="SMART" id="SM00893"/>
    </source>
</evidence>
<comment type="function">
    <text evidence="6">The electron transfer flavoprotein serves as a specific electron acceptor for other dehydrogenases. It transfers the electrons to the main respiratory chain via ETF-ubiquinone oxidoreductase (ETF dehydrogenase).</text>
</comment>